<evidence type="ECO:0000256" key="1">
    <source>
        <dbReference type="SAM" id="SignalP"/>
    </source>
</evidence>
<proteinExistence type="predicted"/>
<reference evidence="2 3" key="1">
    <citation type="journal article" date="2015" name="Sci. Rep.">
        <title>Chromosome-level genome map provides insights into diverse defense mechanisms in the medicinal fungus Ganoderma sinense.</title>
        <authorList>
            <person name="Zhu Y."/>
            <person name="Xu J."/>
            <person name="Sun C."/>
            <person name="Zhou S."/>
            <person name="Xu H."/>
            <person name="Nelson D.R."/>
            <person name="Qian J."/>
            <person name="Song J."/>
            <person name="Luo H."/>
            <person name="Xiang L."/>
            <person name="Li Y."/>
            <person name="Xu Z."/>
            <person name="Ji A."/>
            <person name="Wang L."/>
            <person name="Lu S."/>
            <person name="Hayward A."/>
            <person name="Sun W."/>
            <person name="Li X."/>
            <person name="Schwartz D.C."/>
            <person name="Wang Y."/>
            <person name="Chen S."/>
        </authorList>
    </citation>
    <scope>NUCLEOTIDE SEQUENCE [LARGE SCALE GENOMIC DNA]</scope>
    <source>
        <strain evidence="2 3">ZZ0214-1</strain>
    </source>
</reference>
<dbReference type="Proteomes" id="UP000230002">
    <property type="component" value="Unassembled WGS sequence"/>
</dbReference>
<comment type="caution">
    <text evidence="2">The sequence shown here is derived from an EMBL/GenBank/DDBJ whole genome shotgun (WGS) entry which is preliminary data.</text>
</comment>
<feature type="chain" id="PRO_5013856372" description="Secreted protein" evidence="1">
    <location>
        <begin position="20"/>
        <end position="102"/>
    </location>
</feature>
<keyword evidence="3" id="KW-1185">Reference proteome</keyword>
<evidence type="ECO:0000313" key="3">
    <source>
        <dbReference type="Proteomes" id="UP000230002"/>
    </source>
</evidence>
<name>A0A2G8S6J5_9APHY</name>
<dbReference type="AlphaFoldDB" id="A0A2G8S6J5"/>
<feature type="signal peptide" evidence="1">
    <location>
        <begin position="1"/>
        <end position="19"/>
    </location>
</feature>
<protein>
    <recommendedName>
        <fullName evidence="4">Secreted protein</fullName>
    </recommendedName>
</protein>
<dbReference type="EMBL" id="AYKW01000023">
    <property type="protein sequence ID" value="PIL29393.1"/>
    <property type="molecule type" value="Genomic_DNA"/>
</dbReference>
<organism evidence="2 3">
    <name type="scientific">Ganoderma sinense ZZ0214-1</name>
    <dbReference type="NCBI Taxonomy" id="1077348"/>
    <lineage>
        <taxon>Eukaryota</taxon>
        <taxon>Fungi</taxon>
        <taxon>Dikarya</taxon>
        <taxon>Basidiomycota</taxon>
        <taxon>Agaricomycotina</taxon>
        <taxon>Agaricomycetes</taxon>
        <taxon>Polyporales</taxon>
        <taxon>Polyporaceae</taxon>
        <taxon>Ganoderma</taxon>
    </lineage>
</organism>
<evidence type="ECO:0000313" key="2">
    <source>
        <dbReference type="EMBL" id="PIL29393.1"/>
    </source>
</evidence>
<accession>A0A2G8S6J5</accession>
<sequence length="102" mass="11895">MRFCFLLFISDSTTHASLARCSWIDACLFSLSSRGPRPSVFIRRDEHVEHARVLSLVVQNQAICRPDDSREELDEFESARSSRERLLEGVSQWHEILDSRMR</sequence>
<keyword evidence="1" id="KW-0732">Signal</keyword>
<evidence type="ECO:0008006" key="4">
    <source>
        <dbReference type="Google" id="ProtNLM"/>
    </source>
</evidence>
<gene>
    <name evidence="2" type="ORF">GSI_09445</name>
</gene>